<dbReference type="InterPro" id="IPR042099">
    <property type="entry name" value="ANL_N_sf"/>
</dbReference>
<proteinExistence type="predicted"/>
<gene>
    <name evidence="2" type="ORF">SAMN05421844_10173</name>
</gene>
<keyword evidence="3" id="KW-1185">Reference proteome</keyword>
<dbReference type="PANTHER" id="PTHR36932:SF1">
    <property type="entry name" value="CAPSULAR POLYSACCHARIDE BIOSYNTHESIS PROTEIN"/>
    <property type="match status" value="1"/>
</dbReference>
<keyword evidence="2" id="KW-0436">Ligase</keyword>
<dbReference type="EMBL" id="FNBZ01000001">
    <property type="protein sequence ID" value="SDF21442.1"/>
    <property type="molecule type" value="Genomic_DNA"/>
</dbReference>
<evidence type="ECO:0000256" key="1">
    <source>
        <dbReference type="SAM" id="MobiDB-lite"/>
    </source>
</evidence>
<evidence type="ECO:0000313" key="2">
    <source>
        <dbReference type="EMBL" id="SDF21442.1"/>
    </source>
</evidence>
<dbReference type="Proteomes" id="UP000199468">
    <property type="component" value="Unassembled WGS sequence"/>
</dbReference>
<comment type="caution">
    <text evidence="2">The sequence shown here is derived from an EMBL/GenBank/DDBJ whole genome shotgun (WGS) entry which is preliminary data.</text>
</comment>
<organism evidence="2 3">
    <name type="scientific">Bosea robiniae</name>
    <dbReference type="NCBI Taxonomy" id="1036780"/>
    <lineage>
        <taxon>Bacteria</taxon>
        <taxon>Pseudomonadati</taxon>
        <taxon>Pseudomonadota</taxon>
        <taxon>Alphaproteobacteria</taxon>
        <taxon>Hyphomicrobiales</taxon>
        <taxon>Boseaceae</taxon>
        <taxon>Bosea</taxon>
    </lineage>
</organism>
<evidence type="ECO:0000313" key="3">
    <source>
        <dbReference type="Proteomes" id="UP000199468"/>
    </source>
</evidence>
<sequence>MINWRRPMLKFYDERVMNRPIPRCRTLISDFYALPREARRNLRDQRLTQLLRHAARHVPHYRKLLADREIARGDVIDLVSFGKVPPLTRSFLQNSPESLKSDDLSSRHSYKNSSGGSSGEPVAVIQDQDYNAMGIAMTETYHGWVGRDAGESLVKLWGSDRDVVSGTLGWRNKLSGFVRNQKWANSFKMSETAMLRYLDWIRQYRPVLIEAYADSAFELARFANARETRVSGVRHVITSAGTLHPFMRKEISRAFGCPTLNRYGCREVGDIAGERTENGGLEVFDYCNLVEVVKPDGQPCQEGEEGEILVTNLTNFAMPLIRYRLGDRAVVGKFSDGPLPFVERLQTVSGRQTDAFILRDGTAVSGIFFVYFLTVFHEAGWLLKTQIVQRDYDDVVVKMVVKTAPAQSALDEIVTSLRILLGQSCNISFETLQEIPPLKSGKHSYVVSLVKRP</sequence>
<dbReference type="InterPro" id="IPR053158">
    <property type="entry name" value="CapK_Type1_Caps_Biosynth"/>
</dbReference>
<dbReference type="GO" id="GO:0016874">
    <property type="term" value="F:ligase activity"/>
    <property type="evidence" value="ECO:0007669"/>
    <property type="project" value="UniProtKB-KW"/>
</dbReference>
<dbReference type="PANTHER" id="PTHR36932">
    <property type="entry name" value="CAPSULAR POLYSACCHARIDE BIOSYNTHESIS PROTEIN"/>
    <property type="match status" value="1"/>
</dbReference>
<reference evidence="2 3" key="1">
    <citation type="submission" date="2016-10" db="EMBL/GenBank/DDBJ databases">
        <authorList>
            <person name="Varghese N."/>
            <person name="Submissions S."/>
        </authorList>
    </citation>
    <scope>NUCLEOTIDE SEQUENCE [LARGE SCALE GENOMIC DNA]</scope>
    <source>
        <strain evidence="2 3">DSM 26672</strain>
    </source>
</reference>
<feature type="region of interest" description="Disordered" evidence="1">
    <location>
        <begin position="92"/>
        <end position="122"/>
    </location>
</feature>
<name>A0ABY0NB11_9HYPH</name>
<protein>
    <submittedName>
        <fullName evidence="2">Phenylacetate-CoA ligase</fullName>
    </submittedName>
</protein>
<dbReference type="Gene3D" id="3.40.50.12780">
    <property type="entry name" value="N-terminal domain of ligase-like"/>
    <property type="match status" value="1"/>
</dbReference>
<accession>A0ABY0NB11</accession>
<dbReference type="SUPFAM" id="SSF56801">
    <property type="entry name" value="Acetyl-CoA synthetase-like"/>
    <property type="match status" value="1"/>
</dbReference>